<keyword evidence="2" id="KW-1185">Reference proteome</keyword>
<name>A0A3D8GMR8_9BACI</name>
<gene>
    <name evidence="1" type="ORF">DRW41_17910</name>
</gene>
<comment type="caution">
    <text evidence="1">The sequence shown here is derived from an EMBL/GenBank/DDBJ whole genome shotgun (WGS) entry which is preliminary data.</text>
</comment>
<dbReference type="EMBL" id="QNQT01000009">
    <property type="protein sequence ID" value="RDU35607.1"/>
    <property type="molecule type" value="Genomic_DNA"/>
</dbReference>
<dbReference type="PANTHER" id="PTHR48098:SF3">
    <property type="entry name" value="IRON(III) ENTEROBACTIN ESTERASE"/>
    <property type="match status" value="1"/>
</dbReference>
<dbReference type="Pfam" id="PF00756">
    <property type="entry name" value="Esterase"/>
    <property type="match status" value="1"/>
</dbReference>
<proteinExistence type="predicted"/>
<dbReference type="SUPFAM" id="SSF53474">
    <property type="entry name" value="alpha/beta-Hydrolases"/>
    <property type="match status" value="1"/>
</dbReference>
<organism evidence="1 2">
    <name type="scientific">Neobacillus piezotolerans</name>
    <dbReference type="NCBI Taxonomy" id="2259171"/>
    <lineage>
        <taxon>Bacteria</taxon>
        <taxon>Bacillati</taxon>
        <taxon>Bacillota</taxon>
        <taxon>Bacilli</taxon>
        <taxon>Bacillales</taxon>
        <taxon>Bacillaceae</taxon>
        <taxon>Neobacillus</taxon>
    </lineage>
</organism>
<sequence length="241" mass="27111">MMEYPRGTIQEAQFESAALGEAVELLIHLPATFSPLYKYSILIAQDGHDYFRLGRIGTLADELLAKKEIENLLIVGIPYKDIEDRRSKYHPDGEKHGAYLRFLAHELVPWLDREYPTYQMGSTRALAGDSLAASVSLHAALTYPHTFGKVIAQSPFVNKAILDAVKKYSGNPPLHVYHSIGDEEDAAELANGKIADFLSPNRELHSLLSKKSTSCEYTEFEGGHTWTYWQPDLWKALKALF</sequence>
<dbReference type="OrthoDB" id="9803578at2"/>
<dbReference type="InterPro" id="IPR050583">
    <property type="entry name" value="Mycobacterial_A85_antigen"/>
</dbReference>
<reference evidence="1 2" key="1">
    <citation type="submission" date="2018-07" db="EMBL/GenBank/DDBJ databases">
        <title>Bacillus sp. YLB-04 draft genome sequence.</title>
        <authorList>
            <person name="Yu L."/>
            <person name="Tang X."/>
        </authorList>
    </citation>
    <scope>NUCLEOTIDE SEQUENCE [LARGE SCALE GENOMIC DNA]</scope>
    <source>
        <strain evidence="1 2">YLB-04</strain>
    </source>
</reference>
<dbReference type="Gene3D" id="3.40.50.1820">
    <property type="entry name" value="alpha/beta hydrolase"/>
    <property type="match status" value="1"/>
</dbReference>
<evidence type="ECO:0000313" key="2">
    <source>
        <dbReference type="Proteomes" id="UP000257144"/>
    </source>
</evidence>
<evidence type="ECO:0000313" key="1">
    <source>
        <dbReference type="EMBL" id="RDU35607.1"/>
    </source>
</evidence>
<dbReference type="AlphaFoldDB" id="A0A3D8GMR8"/>
<dbReference type="InterPro" id="IPR000801">
    <property type="entry name" value="Esterase-like"/>
</dbReference>
<accession>A0A3D8GMR8</accession>
<dbReference type="PANTHER" id="PTHR48098">
    <property type="entry name" value="ENTEROCHELIN ESTERASE-RELATED"/>
    <property type="match status" value="1"/>
</dbReference>
<protein>
    <submittedName>
        <fullName evidence="1">Esterase family protein</fullName>
    </submittedName>
</protein>
<dbReference type="Proteomes" id="UP000257144">
    <property type="component" value="Unassembled WGS sequence"/>
</dbReference>
<dbReference type="InterPro" id="IPR029058">
    <property type="entry name" value="AB_hydrolase_fold"/>
</dbReference>